<dbReference type="Proteomes" id="UP000887569">
    <property type="component" value="Unplaced"/>
</dbReference>
<evidence type="ECO:0000313" key="2">
    <source>
        <dbReference type="WBParaSite" id="PgR052_g018_t01"/>
    </source>
</evidence>
<evidence type="ECO:0000313" key="1">
    <source>
        <dbReference type="Proteomes" id="UP000887569"/>
    </source>
</evidence>
<dbReference type="AlphaFoldDB" id="A0A915BQA8"/>
<proteinExistence type="predicted"/>
<organism evidence="1 2">
    <name type="scientific">Parascaris univalens</name>
    <name type="common">Nematode worm</name>
    <dbReference type="NCBI Taxonomy" id="6257"/>
    <lineage>
        <taxon>Eukaryota</taxon>
        <taxon>Metazoa</taxon>
        <taxon>Ecdysozoa</taxon>
        <taxon>Nematoda</taxon>
        <taxon>Chromadorea</taxon>
        <taxon>Rhabditida</taxon>
        <taxon>Spirurina</taxon>
        <taxon>Ascaridomorpha</taxon>
        <taxon>Ascaridoidea</taxon>
        <taxon>Ascarididae</taxon>
        <taxon>Parascaris</taxon>
    </lineage>
</organism>
<dbReference type="WBParaSite" id="PgR052_g018_t01">
    <property type="protein sequence ID" value="PgR052_g018_t01"/>
    <property type="gene ID" value="PgR052_g018"/>
</dbReference>
<keyword evidence="1" id="KW-1185">Reference proteome</keyword>
<reference evidence="2" key="1">
    <citation type="submission" date="2022-11" db="UniProtKB">
        <authorList>
            <consortium name="WormBaseParasite"/>
        </authorList>
    </citation>
    <scope>IDENTIFICATION</scope>
</reference>
<name>A0A915BQA8_PARUN</name>
<accession>A0A915BQA8</accession>
<sequence length="39" mass="4530">FWISEKLDSRHKNIVETSSTKSPTLLKTTVPGIMVHREY</sequence>
<protein>
    <submittedName>
        <fullName evidence="2">Uncharacterized protein</fullName>
    </submittedName>
</protein>